<comment type="caution">
    <text evidence="2">The sequence shown here is derived from an EMBL/GenBank/DDBJ whole genome shotgun (WGS) entry which is preliminary data.</text>
</comment>
<keyword evidence="1" id="KW-0732">Signal</keyword>
<organism evidence="2 3">
    <name type="scientific">Litorivivens lipolytica</name>
    <dbReference type="NCBI Taxonomy" id="1524264"/>
    <lineage>
        <taxon>Bacteria</taxon>
        <taxon>Pseudomonadati</taxon>
        <taxon>Pseudomonadota</taxon>
        <taxon>Gammaproteobacteria</taxon>
        <taxon>Litorivivens</taxon>
    </lineage>
</organism>
<dbReference type="AlphaFoldDB" id="A0A7W4W761"/>
<evidence type="ECO:0000313" key="3">
    <source>
        <dbReference type="Proteomes" id="UP000537130"/>
    </source>
</evidence>
<evidence type="ECO:0000256" key="1">
    <source>
        <dbReference type="SAM" id="SignalP"/>
    </source>
</evidence>
<proteinExistence type="predicted"/>
<accession>A0A7W4W761</accession>
<evidence type="ECO:0000313" key="2">
    <source>
        <dbReference type="EMBL" id="MBB3048298.1"/>
    </source>
</evidence>
<sequence length="183" mass="20231">MKTWLTGLIVLSSALLVACASDTPYKPAEGRGDYGYTETSLGDNRYRVTFEGNSSTPSETVQDYALLRAAELTMAKGYDWFETVDRNEDKKTRTTTTDSGFGATYQQSQTYYRNCDMLGNCDTVVTGGTVVSPGSGLSTSTSRSSYKYSLEVLMRKNPMPDQANAYDARKLANALRQRLIENQ</sequence>
<dbReference type="NCBIfam" id="NF047637">
    <property type="entry name" value="lipo_CC0125"/>
    <property type="match status" value="1"/>
</dbReference>
<feature type="signal peptide" evidence="1">
    <location>
        <begin position="1"/>
        <end position="20"/>
    </location>
</feature>
<dbReference type="PROSITE" id="PS51257">
    <property type="entry name" value="PROKAR_LIPOPROTEIN"/>
    <property type="match status" value="1"/>
</dbReference>
<name>A0A7W4W761_9GAMM</name>
<evidence type="ECO:0008006" key="4">
    <source>
        <dbReference type="Google" id="ProtNLM"/>
    </source>
</evidence>
<dbReference type="RefSeq" id="WP_183411090.1">
    <property type="nucleotide sequence ID" value="NZ_JACHWY010000003.1"/>
</dbReference>
<gene>
    <name evidence="2" type="ORF">FHR99_002572</name>
</gene>
<keyword evidence="3" id="KW-1185">Reference proteome</keyword>
<reference evidence="2 3" key="1">
    <citation type="submission" date="2020-08" db="EMBL/GenBank/DDBJ databases">
        <title>Genomic Encyclopedia of Type Strains, Phase III (KMG-III): the genomes of soil and plant-associated and newly described type strains.</title>
        <authorList>
            <person name="Whitman W."/>
        </authorList>
    </citation>
    <scope>NUCLEOTIDE SEQUENCE [LARGE SCALE GENOMIC DNA]</scope>
    <source>
        <strain evidence="2 3">CECT 8654</strain>
    </source>
</reference>
<dbReference type="Proteomes" id="UP000537130">
    <property type="component" value="Unassembled WGS sequence"/>
</dbReference>
<feature type="chain" id="PRO_5031322080" description="Lipoprotein" evidence="1">
    <location>
        <begin position="21"/>
        <end position="183"/>
    </location>
</feature>
<dbReference type="EMBL" id="JACHWY010000003">
    <property type="protein sequence ID" value="MBB3048298.1"/>
    <property type="molecule type" value="Genomic_DNA"/>
</dbReference>
<protein>
    <recommendedName>
        <fullName evidence="4">Lipoprotein</fullName>
    </recommendedName>
</protein>